<evidence type="ECO:0000256" key="1">
    <source>
        <dbReference type="ARBA" id="ARBA00001974"/>
    </source>
</evidence>
<dbReference type="SUPFAM" id="SSF51905">
    <property type="entry name" value="FAD/NAD(P)-binding domain"/>
    <property type="match status" value="1"/>
</dbReference>
<dbReference type="InterPro" id="IPR051820">
    <property type="entry name" value="FAD-binding_MO"/>
</dbReference>
<dbReference type="Pfam" id="PF00743">
    <property type="entry name" value="FMO-like"/>
    <property type="match status" value="1"/>
</dbReference>
<keyword evidence="8" id="KW-1185">Reference proteome</keyword>
<evidence type="ECO:0000313" key="7">
    <source>
        <dbReference type="EMBL" id="MFD1612824.1"/>
    </source>
</evidence>
<organism evidence="7 8">
    <name type="scientific">Sphingomonas tabacisoli</name>
    <dbReference type="NCBI Taxonomy" id="2249466"/>
    <lineage>
        <taxon>Bacteria</taxon>
        <taxon>Pseudomonadati</taxon>
        <taxon>Pseudomonadota</taxon>
        <taxon>Alphaproteobacteria</taxon>
        <taxon>Sphingomonadales</taxon>
        <taxon>Sphingomonadaceae</taxon>
        <taxon>Sphingomonas</taxon>
    </lineage>
</organism>
<evidence type="ECO:0000256" key="3">
    <source>
        <dbReference type="ARBA" id="ARBA00022630"/>
    </source>
</evidence>
<dbReference type="InterPro" id="IPR036188">
    <property type="entry name" value="FAD/NAD-bd_sf"/>
</dbReference>
<dbReference type="Gene3D" id="3.50.50.60">
    <property type="entry name" value="FAD/NAD(P)-binding domain"/>
    <property type="match status" value="2"/>
</dbReference>
<protein>
    <submittedName>
        <fullName evidence="7">Flavin-containing monooxygenase</fullName>
        <ecNumber evidence="7">1.14.13.-</ecNumber>
    </submittedName>
</protein>
<keyword evidence="4" id="KW-0274">FAD</keyword>
<dbReference type="Proteomes" id="UP001597115">
    <property type="component" value="Unassembled WGS sequence"/>
</dbReference>
<proteinExistence type="inferred from homology"/>
<comment type="caution">
    <text evidence="7">The sequence shown here is derived from an EMBL/GenBank/DDBJ whole genome shotgun (WGS) entry which is preliminary data.</text>
</comment>
<dbReference type="RefSeq" id="WP_380890301.1">
    <property type="nucleotide sequence ID" value="NZ_JBHUDY010000002.1"/>
</dbReference>
<dbReference type="EMBL" id="JBHUDY010000002">
    <property type="protein sequence ID" value="MFD1612824.1"/>
    <property type="molecule type" value="Genomic_DNA"/>
</dbReference>
<reference evidence="8" key="1">
    <citation type="journal article" date="2019" name="Int. J. Syst. Evol. Microbiol.">
        <title>The Global Catalogue of Microorganisms (GCM) 10K type strain sequencing project: providing services to taxonomists for standard genome sequencing and annotation.</title>
        <authorList>
            <consortium name="The Broad Institute Genomics Platform"/>
            <consortium name="The Broad Institute Genome Sequencing Center for Infectious Disease"/>
            <person name="Wu L."/>
            <person name="Ma J."/>
        </authorList>
    </citation>
    <scope>NUCLEOTIDE SEQUENCE [LARGE SCALE GENOMIC DNA]</scope>
    <source>
        <strain evidence="8">CGMCC 1.16275</strain>
    </source>
</reference>
<sequence length="499" mass="55974">MTSESVDVLVVGAGISGIDAGYHLQTYCPGKSYAILEARDDLGGTWDLFRYPGIRSDSDMHTLGFSFRPWKEAKAIADGPSIKKYLRDTARDYGIDKHIRYQHRVTGAAWDSETARWTIHAERGPEREPVTFSANFLFMCSGYYRYDEGFTPQFEGRESFEGQIIHPQHWPEDLAYKGKRVIVIGSGATAVTLIPEMAKDAAHVTMLQRSPTYMVSRPAEDKVANGLRKVLPSKLAYGLTRWKNVLWGMYFYNKTRTNPQGVNQWVLDRVKALLPEGYDMAHFTPSYNVWDQRLCLVPDDDLFEAIRHGSADVVTGQIERFTEKGILLKDGRELAADIIVTATGLNVQLLSGASFSVDGQPVDLARTMTYKAMMFEGVPNLATSFGYTNASWTLKADLTCMYVARLLNHMERTGTQIATPVLDDPEVEEQPWLSFTSGYVQRALEHLPKQGSKRPWRVHQNYALDMLDLKFGKVDDGAMTFRKAGTPARAAAPELIAAE</sequence>
<dbReference type="InterPro" id="IPR020946">
    <property type="entry name" value="Flavin_mOase-like"/>
</dbReference>
<dbReference type="GO" id="GO:0004497">
    <property type="term" value="F:monooxygenase activity"/>
    <property type="evidence" value="ECO:0007669"/>
    <property type="project" value="UniProtKB-KW"/>
</dbReference>
<gene>
    <name evidence="7" type="ORF">ACFSCW_13540</name>
</gene>
<dbReference type="PANTHER" id="PTHR43872">
    <property type="entry name" value="MONOOXYGENASE, PUTATIVE (AFU_ORTHOLOGUE AFUA_8G02570)-RELATED"/>
    <property type="match status" value="1"/>
</dbReference>
<evidence type="ECO:0000313" key="8">
    <source>
        <dbReference type="Proteomes" id="UP001597115"/>
    </source>
</evidence>
<evidence type="ECO:0000256" key="4">
    <source>
        <dbReference type="ARBA" id="ARBA00022827"/>
    </source>
</evidence>
<dbReference type="EC" id="1.14.13.-" evidence="7"/>
<keyword evidence="3" id="KW-0285">Flavoprotein</keyword>
<dbReference type="PANTHER" id="PTHR43872:SF1">
    <property type="entry name" value="MONOOXYGENASE, PUTATIVE (AFU_ORTHOLOGUE AFUA_8G02570)-RELATED"/>
    <property type="match status" value="1"/>
</dbReference>
<keyword evidence="6 7" id="KW-0503">Monooxygenase</keyword>
<comment type="similarity">
    <text evidence="2">Belongs to the FAD-binding monooxygenase family.</text>
</comment>
<evidence type="ECO:0000256" key="2">
    <source>
        <dbReference type="ARBA" id="ARBA00010139"/>
    </source>
</evidence>
<evidence type="ECO:0000256" key="5">
    <source>
        <dbReference type="ARBA" id="ARBA00023002"/>
    </source>
</evidence>
<dbReference type="Pfam" id="PF13450">
    <property type="entry name" value="NAD_binding_8"/>
    <property type="match status" value="1"/>
</dbReference>
<comment type="cofactor">
    <cofactor evidence="1">
        <name>FAD</name>
        <dbReference type="ChEBI" id="CHEBI:57692"/>
    </cofactor>
</comment>
<evidence type="ECO:0000256" key="6">
    <source>
        <dbReference type="ARBA" id="ARBA00023033"/>
    </source>
</evidence>
<keyword evidence="5 7" id="KW-0560">Oxidoreductase</keyword>
<name>A0ABW4I4C0_9SPHN</name>
<accession>A0ABW4I4C0</accession>